<dbReference type="Proteomes" id="UP001497680">
    <property type="component" value="Unassembled WGS sequence"/>
</dbReference>
<comment type="caution">
    <text evidence="1">The sequence shown here is derived from an EMBL/GenBank/DDBJ whole genome shotgun (WGS) entry which is preliminary data.</text>
</comment>
<sequence length="128" mass="14758">MRPRTRSRLGTSEKRPRLVCVRGWGSATASQTREEKEAYQDENDYFPISGIVEERIRLGKRLFLVDWEGTDAKGVPYEQTWVLIPREPRDIRFQLAVAAAALAKTQGICSPSLPKMCWARTYRRYHAS</sequence>
<proteinExistence type="predicted"/>
<evidence type="ECO:0000313" key="1">
    <source>
        <dbReference type="EMBL" id="KAI6090250.1"/>
    </source>
</evidence>
<reference evidence="1 2" key="1">
    <citation type="journal article" date="2022" name="New Phytol.">
        <title>Ecological generalism drives hyperdiversity of secondary metabolite gene clusters in xylarialean endophytes.</title>
        <authorList>
            <person name="Franco M.E.E."/>
            <person name="Wisecaver J.H."/>
            <person name="Arnold A.E."/>
            <person name="Ju Y.M."/>
            <person name="Slot J.C."/>
            <person name="Ahrendt S."/>
            <person name="Moore L.P."/>
            <person name="Eastman K.E."/>
            <person name="Scott K."/>
            <person name="Konkel Z."/>
            <person name="Mondo S.J."/>
            <person name="Kuo A."/>
            <person name="Hayes R.D."/>
            <person name="Haridas S."/>
            <person name="Andreopoulos B."/>
            <person name="Riley R."/>
            <person name="LaButti K."/>
            <person name="Pangilinan J."/>
            <person name="Lipzen A."/>
            <person name="Amirebrahimi M."/>
            <person name="Yan J."/>
            <person name="Adam C."/>
            <person name="Keymanesh K."/>
            <person name="Ng V."/>
            <person name="Louie K."/>
            <person name="Northen T."/>
            <person name="Drula E."/>
            <person name="Henrissat B."/>
            <person name="Hsieh H.M."/>
            <person name="Youens-Clark K."/>
            <person name="Lutzoni F."/>
            <person name="Miadlikowska J."/>
            <person name="Eastwood D.C."/>
            <person name="Hamelin R.C."/>
            <person name="Grigoriev I.V."/>
            <person name="U'Ren J.M."/>
        </authorList>
    </citation>
    <scope>NUCLEOTIDE SEQUENCE [LARGE SCALE GENOMIC DNA]</scope>
    <source>
        <strain evidence="1 2">ER1909</strain>
    </source>
</reference>
<gene>
    <name evidence="1" type="ORF">F4821DRAFT_27978</name>
</gene>
<dbReference type="EMBL" id="MU394291">
    <property type="protein sequence ID" value="KAI6090250.1"/>
    <property type="molecule type" value="Genomic_DNA"/>
</dbReference>
<organism evidence="1 2">
    <name type="scientific">Hypoxylon rubiginosum</name>
    <dbReference type="NCBI Taxonomy" id="110542"/>
    <lineage>
        <taxon>Eukaryota</taxon>
        <taxon>Fungi</taxon>
        <taxon>Dikarya</taxon>
        <taxon>Ascomycota</taxon>
        <taxon>Pezizomycotina</taxon>
        <taxon>Sordariomycetes</taxon>
        <taxon>Xylariomycetidae</taxon>
        <taxon>Xylariales</taxon>
        <taxon>Hypoxylaceae</taxon>
        <taxon>Hypoxylon</taxon>
    </lineage>
</organism>
<name>A0ACC0DCW3_9PEZI</name>
<accession>A0ACC0DCW3</accession>
<evidence type="ECO:0000313" key="2">
    <source>
        <dbReference type="Proteomes" id="UP001497680"/>
    </source>
</evidence>
<keyword evidence="2" id="KW-1185">Reference proteome</keyword>
<protein>
    <submittedName>
        <fullName evidence="1">Uncharacterized protein</fullName>
    </submittedName>
</protein>